<dbReference type="EMBL" id="JBHMDO010000047">
    <property type="protein sequence ID" value="MFB9330235.1"/>
    <property type="molecule type" value="Genomic_DNA"/>
</dbReference>
<comment type="caution">
    <text evidence="2">The sequence shown here is derived from an EMBL/GenBank/DDBJ whole genome shotgun (WGS) entry which is preliminary data.</text>
</comment>
<accession>A0ABV5KYC6</accession>
<sequence>MSLLTKEWEAKIELIRSIAHSQRAIARILDSVADVAGHSPNMARRVYENVESMTAFQQSLAEAVTGLHVGRPRRGRPGQPLLLHGTGALHQRHARTGSETRHRISSQMGGECR</sequence>
<dbReference type="RefSeq" id="WP_377501239.1">
    <property type="nucleotide sequence ID" value="NZ_JBHMDO010000047.1"/>
</dbReference>
<dbReference type="Proteomes" id="UP001589747">
    <property type="component" value="Unassembled WGS sequence"/>
</dbReference>
<name>A0ABV5KYC6_9BACL</name>
<gene>
    <name evidence="2" type="ORF">ACFFSY_30185</name>
</gene>
<evidence type="ECO:0000256" key="1">
    <source>
        <dbReference type="SAM" id="MobiDB-lite"/>
    </source>
</evidence>
<evidence type="ECO:0000313" key="3">
    <source>
        <dbReference type="Proteomes" id="UP001589747"/>
    </source>
</evidence>
<evidence type="ECO:0000313" key="2">
    <source>
        <dbReference type="EMBL" id="MFB9330235.1"/>
    </source>
</evidence>
<keyword evidence="3" id="KW-1185">Reference proteome</keyword>
<feature type="region of interest" description="Disordered" evidence="1">
    <location>
        <begin position="69"/>
        <end position="113"/>
    </location>
</feature>
<protein>
    <submittedName>
        <fullName evidence="2">Uncharacterized protein</fullName>
    </submittedName>
</protein>
<reference evidence="2 3" key="1">
    <citation type="submission" date="2024-09" db="EMBL/GenBank/DDBJ databases">
        <authorList>
            <person name="Sun Q."/>
            <person name="Mori K."/>
        </authorList>
    </citation>
    <scope>NUCLEOTIDE SEQUENCE [LARGE SCALE GENOMIC DNA]</scope>
    <source>
        <strain evidence="2 3">TISTR 2452</strain>
    </source>
</reference>
<organism evidence="2 3">
    <name type="scientific">Paenibacillus aurantiacus</name>
    <dbReference type="NCBI Taxonomy" id="1936118"/>
    <lineage>
        <taxon>Bacteria</taxon>
        <taxon>Bacillati</taxon>
        <taxon>Bacillota</taxon>
        <taxon>Bacilli</taxon>
        <taxon>Bacillales</taxon>
        <taxon>Paenibacillaceae</taxon>
        <taxon>Paenibacillus</taxon>
    </lineage>
</organism>
<proteinExistence type="predicted"/>